<dbReference type="PROSITE" id="PS00463">
    <property type="entry name" value="ZN2_CY6_FUNGAL_1"/>
    <property type="match status" value="1"/>
</dbReference>
<feature type="compositionally biased region" description="Polar residues" evidence="1">
    <location>
        <begin position="283"/>
        <end position="295"/>
    </location>
</feature>
<feature type="region of interest" description="Disordered" evidence="1">
    <location>
        <begin position="80"/>
        <end position="136"/>
    </location>
</feature>
<dbReference type="PROSITE" id="PS50048">
    <property type="entry name" value="ZN2_CY6_FUNGAL_2"/>
    <property type="match status" value="1"/>
</dbReference>
<feature type="region of interest" description="Disordered" evidence="1">
    <location>
        <begin position="240"/>
        <end position="388"/>
    </location>
</feature>
<dbReference type="CDD" id="cd00067">
    <property type="entry name" value="GAL4"/>
    <property type="match status" value="1"/>
</dbReference>
<feature type="compositionally biased region" description="Basic and acidic residues" evidence="1">
    <location>
        <begin position="345"/>
        <end position="358"/>
    </location>
</feature>
<organism evidence="3 4">
    <name type="scientific">Rickenella mellea</name>
    <dbReference type="NCBI Taxonomy" id="50990"/>
    <lineage>
        <taxon>Eukaryota</taxon>
        <taxon>Fungi</taxon>
        <taxon>Dikarya</taxon>
        <taxon>Basidiomycota</taxon>
        <taxon>Agaricomycotina</taxon>
        <taxon>Agaricomycetes</taxon>
        <taxon>Hymenochaetales</taxon>
        <taxon>Rickenellaceae</taxon>
        <taxon>Rickenella</taxon>
    </lineage>
</organism>
<feature type="region of interest" description="Disordered" evidence="1">
    <location>
        <begin position="154"/>
        <end position="191"/>
    </location>
</feature>
<dbReference type="GO" id="GO:0008270">
    <property type="term" value="F:zinc ion binding"/>
    <property type="evidence" value="ECO:0007669"/>
    <property type="project" value="InterPro"/>
</dbReference>
<dbReference type="Gene3D" id="4.10.240.10">
    <property type="entry name" value="Zn(2)-C6 fungal-type DNA-binding domain"/>
    <property type="match status" value="1"/>
</dbReference>
<feature type="compositionally biased region" description="Pro residues" evidence="1">
    <location>
        <begin position="175"/>
        <end position="191"/>
    </location>
</feature>
<reference evidence="3 4" key="1">
    <citation type="submission" date="2018-06" db="EMBL/GenBank/DDBJ databases">
        <title>A transcriptomic atlas of mushroom development highlights an independent origin of complex multicellularity.</title>
        <authorList>
            <consortium name="DOE Joint Genome Institute"/>
            <person name="Krizsan K."/>
            <person name="Almasi E."/>
            <person name="Merenyi Z."/>
            <person name="Sahu N."/>
            <person name="Viragh M."/>
            <person name="Koszo T."/>
            <person name="Mondo S."/>
            <person name="Kiss B."/>
            <person name="Balint B."/>
            <person name="Kues U."/>
            <person name="Barry K."/>
            <person name="Hegedus J.C."/>
            <person name="Henrissat B."/>
            <person name="Johnson J."/>
            <person name="Lipzen A."/>
            <person name="Ohm R."/>
            <person name="Nagy I."/>
            <person name="Pangilinan J."/>
            <person name="Yan J."/>
            <person name="Xiong Y."/>
            <person name="Grigoriev I.V."/>
            <person name="Hibbett D.S."/>
            <person name="Nagy L.G."/>
        </authorList>
    </citation>
    <scope>NUCLEOTIDE SEQUENCE [LARGE SCALE GENOMIC DNA]</scope>
    <source>
        <strain evidence="3 4">SZMC22713</strain>
    </source>
</reference>
<feature type="compositionally biased region" description="Polar residues" evidence="1">
    <location>
        <begin position="240"/>
        <end position="253"/>
    </location>
</feature>
<evidence type="ECO:0000313" key="3">
    <source>
        <dbReference type="EMBL" id="TDL19747.1"/>
    </source>
</evidence>
<dbReference type="InterPro" id="IPR001138">
    <property type="entry name" value="Zn2Cys6_DnaBD"/>
</dbReference>
<dbReference type="EMBL" id="ML170194">
    <property type="protein sequence ID" value="TDL19747.1"/>
    <property type="molecule type" value="Genomic_DNA"/>
</dbReference>
<dbReference type="OrthoDB" id="39175at2759"/>
<dbReference type="InterPro" id="IPR036864">
    <property type="entry name" value="Zn2-C6_fun-type_DNA-bd_sf"/>
</dbReference>
<sequence length="616" mass="67507">MSCLISRRPTQQRLHSQPEMYNPPISLTHHTPQGQYQLPPPPDRRYPQQEIPRDRAREVNSECYTECGCLIVPSVPTSTTMQYPQPRFPTIHPGQNNGNPNYPTPQTDFYPQSSVERGREDQPSPQGAVQIVHPPKYSAKLNIQRARHVYHPYDRGFISPRSSQLRPSHSALVPPSGPPPPPPPPPPTPPVLAPVLASAQISVSSQKLVSIAQYAAVVALKTFIDGDCGGTVYTQAQESLRVSPNDQSHSQLHPSLPSKPRQNAFVRTPSPSPPLAPPLNPHRQPNITLFPNTQAHPPDIPNSFVTNLTPSYMPPTAFSPRTTDTQVQLKIEPSPSILRPIPTYPRRDPADSSPDDGRTVTQDQAPNPTVTSIQCTTPPWEPNRGTQNTVKYKTTNIGGREVIVLSPTPSPALSIRPAVGKFHLPPMPRNVIHRSPLPSRTSSCRTTSENIHQCASQSVTPKESLKVRDSSTVPGFMPTFKLDATSNSVAKSRDILATTPDHSGGGIQDDVVKFLAASTTSWNRTTPKSARKFPEIACNFCRGRKIACTAKRIGPGSACKACQRRSLVCVFPTESQRGKRSITKVTLVSEDEDSKSEIVECCPPAADIEHEEEEEA</sequence>
<feature type="region of interest" description="Disordered" evidence="1">
    <location>
        <begin position="1"/>
        <end position="48"/>
    </location>
</feature>
<keyword evidence="4" id="KW-1185">Reference proteome</keyword>
<dbReference type="Proteomes" id="UP000294933">
    <property type="component" value="Unassembled WGS sequence"/>
</dbReference>
<gene>
    <name evidence="3" type="ORF">BD410DRAFT_841901</name>
</gene>
<name>A0A4Y7PWG1_9AGAM</name>
<feature type="compositionally biased region" description="Polar residues" evidence="1">
    <location>
        <begin position="319"/>
        <end position="328"/>
    </location>
</feature>
<proteinExistence type="predicted"/>
<feature type="compositionally biased region" description="Polar residues" evidence="1">
    <location>
        <begin position="93"/>
        <end position="115"/>
    </location>
</feature>
<feature type="region of interest" description="Disordered" evidence="1">
    <location>
        <begin position="426"/>
        <end position="449"/>
    </location>
</feature>
<accession>A0A4Y7PWG1</accession>
<evidence type="ECO:0000259" key="2">
    <source>
        <dbReference type="PROSITE" id="PS50048"/>
    </source>
</evidence>
<dbReference type="AlphaFoldDB" id="A0A4Y7PWG1"/>
<feature type="compositionally biased region" description="Polar residues" evidence="1">
    <location>
        <begin position="359"/>
        <end position="377"/>
    </location>
</feature>
<protein>
    <recommendedName>
        <fullName evidence="2">Zn(2)-C6 fungal-type domain-containing protein</fullName>
    </recommendedName>
</protein>
<evidence type="ECO:0000313" key="4">
    <source>
        <dbReference type="Proteomes" id="UP000294933"/>
    </source>
</evidence>
<feature type="compositionally biased region" description="Polar residues" evidence="1">
    <location>
        <begin position="438"/>
        <end position="449"/>
    </location>
</feature>
<dbReference type="SUPFAM" id="SSF57701">
    <property type="entry name" value="Zn2/Cys6 DNA-binding domain"/>
    <property type="match status" value="1"/>
</dbReference>
<evidence type="ECO:0000256" key="1">
    <source>
        <dbReference type="SAM" id="MobiDB-lite"/>
    </source>
</evidence>
<feature type="compositionally biased region" description="Pro residues" evidence="1">
    <location>
        <begin position="270"/>
        <end position="280"/>
    </location>
</feature>
<dbReference type="GO" id="GO:0000981">
    <property type="term" value="F:DNA-binding transcription factor activity, RNA polymerase II-specific"/>
    <property type="evidence" value="ECO:0007669"/>
    <property type="project" value="InterPro"/>
</dbReference>
<feature type="domain" description="Zn(2)-C6 fungal-type" evidence="2">
    <location>
        <begin position="537"/>
        <end position="571"/>
    </location>
</feature>
<dbReference type="VEuPathDB" id="FungiDB:BD410DRAFT_841901"/>